<dbReference type="Pfam" id="PF01145">
    <property type="entry name" value="Band_7"/>
    <property type="match status" value="1"/>
</dbReference>
<evidence type="ECO:0000313" key="4">
    <source>
        <dbReference type="EMBL" id="SFM27309.1"/>
    </source>
</evidence>
<dbReference type="STRING" id="1720063.SAMN05216217_102342"/>
<proteinExistence type="inferred from homology"/>
<dbReference type="Gene3D" id="3.30.479.30">
    <property type="entry name" value="Band 7 domain"/>
    <property type="match status" value="1"/>
</dbReference>
<evidence type="ECO:0000259" key="3">
    <source>
        <dbReference type="SMART" id="SM00244"/>
    </source>
</evidence>
<dbReference type="SMART" id="SM00244">
    <property type="entry name" value="PHB"/>
    <property type="match status" value="1"/>
</dbReference>
<dbReference type="InterPro" id="IPR036013">
    <property type="entry name" value="Band_7/SPFH_dom_sf"/>
</dbReference>
<organism evidence="4 5">
    <name type="scientific">Halopseudomonas yangmingensis</name>
    <dbReference type="NCBI Taxonomy" id="1720063"/>
    <lineage>
        <taxon>Bacteria</taxon>
        <taxon>Pseudomonadati</taxon>
        <taxon>Pseudomonadota</taxon>
        <taxon>Gammaproteobacteria</taxon>
        <taxon>Pseudomonadales</taxon>
        <taxon>Pseudomonadaceae</taxon>
        <taxon>Halopseudomonas</taxon>
    </lineage>
</organism>
<name>A0A1I4PHM5_9GAMM</name>
<dbReference type="InterPro" id="IPR050710">
    <property type="entry name" value="Band7/mec-2_domain"/>
</dbReference>
<comment type="subcellular location">
    <subcellularLocation>
        <location evidence="1">Membrane</location>
        <topology evidence="1">Single-pass membrane protein</topology>
    </subcellularLocation>
</comment>
<evidence type="ECO:0000313" key="5">
    <source>
        <dbReference type="Proteomes" id="UP000243629"/>
    </source>
</evidence>
<dbReference type="RefSeq" id="WP_218143560.1">
    <property type="nucleotide sequence ID" value="NZ_FOUI01000002.1"/>
</dbReference>
<dbReference type="Pfam" id="PF16200">
    <property type="entry name" value="Band_7_C"/>
    <property type="match status" value="1"/>
</dbReference>
<dbReference type="GO" id="GO:0008233">
    <property type="term" value="F:peptidase activity"/>
    <property type="evidence" value="ECO:0007669"/>
    <property type="project" value="UniProtKB-KW"/>
</dbReference>
<dbReference type="FunFam" id="3.30.479.30:FF:000004">
    <property type="entry name" value="Putative membrane protease family, stomatin"/>
    <property type="match status" value="1"/>
</dbReference>
<dbReference type="PRINTS" id="PR00721">
    <property type="entry name" value="STOMATIN"/>
</dbReference>
<dbReference type="CDD" id="cd08829">
    <property type="entry name" value="SPFH_paraslipin"/>
    <property type="match status" value="1"/>
</dbReference>
<dbReference type="PANTHER" id="PTHR43327:SF10">
    <property type="entry name" value="STOMATIN-LIKE PROTEIN 2, MITOCHONDRIAL"/>
    <property type="match status" value="1"/>
</dbReference>
<dbReference type="InterPro" id="IPR001107">
    <property type="entry name" value="Band_7"/>
</dbReference>
<gene>
    <name evidence="4" type="ORF">SAMN05216217_102342</name>
</gene>
<evidence type="ECO:0000256" key="1">
    <source>
        <dbReference type="ARBA" id="ARBA00004167"/>
    </source>
</evidence>
<feature type="domain" description="Band 7" evidence="3">
    <location>
        <begin position="21"/>
        <end position="179"/>
    </location>
</feature>
<dbReference type="SUPFAM" id="SSF117892">
    <property type="entry name" value="Band 7/SPFH domain"/>
    <property type="match status" value="1"/>
</dbReference>
<protein>
    <submittedName>
        <fullName evidence="4">Regulator of protease activity HflC, stomatin/prohibitin superfamily</fullName>
    </submittedName>
</protein>
<dbReference type="EMBL" id="FOUI01000002">
    <property type="protein sequence ID" value="SFM27309.1"/>
    <property type="molecule type" value="Genomic_DNA"/>
</dbReference>
<dbReference type="AlphaFoldDB" id="A0A1I4PHM5"/>
<comment type="similarity">
    <text evidence="2">Belongs to the band 7/mec-2 family.</text>
</comment>
<accession>A0A1I4PHM5</accession>
<reference evidence="5" key="1">
    <citation type="submission" date="2016-10" db="EMBL/GenBank/DDBJ databases">
        <authorList>
            <person name="Varghese N."/>
            <person name="Submissions S."/>
        </authorList>
    </citation>
    <scope>NUCLEOTIDE SEQUENCE [LARGE SCALE GENOMIC DNA]</scope>
    <source>
        <strain evidence="5">DSM 24213</strain>
    </source>
</reference>
<keyword evidence="4" id="KW-0645">Protease</keyword>
<dbReference type="Proteomes" id="UP000243629">
    <property type="component" value="Unassembled WGS sequence"/>
</dbReference>
<dbReference type="GO" id="GO:0006508">
    <property type="term" value="P:proteolysis"/>
    <property type="evidence" value="ECO:0007669"/>
    <property type="project" value="UniProtKB-KW"/>
</dbReference>
<sequence length="311" mass="34229">MDIVTLISLAFLALIIVTIAKTAQIVPQRSAYVVERLGKYVKTLEAGFHLLIPFVDRIAYKHTLKEEAIDVPRQACVTKDNIQVVVNGVIYLQVVDPKQASYGINDYRYAAMQLAQTTLRSVVGKIDLDKTFEERETINVQVVQALDDAAKPWGVKVLRYEIADIELPATILDALEKQMRAERERRAVVAQSEGERQAKINVSEGMKQETINLSEADKMRQINEAEGKAREIELIATATAEGLRRVAEAINTQGGKDAVALRVAEQYVHEFGKLAKTNNTMILPAELSNIGGAVAAITRTLEVAGKSQSGS</sequence>
<dbReference type="PANTHER" id="PTHR43327">
    <property type="entry name" value="STOMATIN-LIKE PROTEIN 2, MITOCHONDRIAL"/>
    <property type="match status" value="1"/>
</dbReference>
<dbReference type="InterPro" id="IPR032435">
    <property type="entry name" value="STML2-like_C"/>
</dbReference>
<keyword evidence="4" id="KW-0378">Hydrolase</keyword>
<dbReference type="InterPro" id="IPR001972">
    <property type="entry name" value="Stomatin_HflK_fam"/>
</dbReference>
<dbReference type="GO" id="GO:0098552">
    <property type="term" value="C:side of membrane"/>
    <property type="evidence" value="ECO:0007669"/>
    <property type="project" value="UniProtKB-ARBA"/>
</dbReference>
<keyword evidence="5" id="KW-1185">Reference proteome</keyword>
<evidence type="ECO:0000256" key="2">
    <source>
        <dbReference type="ARBA" id="ARBA00008164"/>
    </source>
</evidence>
<dbReference type="GO" id="GO:0005886">
    <property type="term" value="C:plasma membrane"/>
    <property type="evidence" value="ECO:0007669"/>
    <property type="project" value="UniProtKB-ARBA"/>
</dbReference>